<evidence type="ECO:0000256" key="2">
    <source>
        <dbReference type="ARBA" id="ARBA00022927"/>
    </source>
</evidence>
<evidence type="ECO:0000313" key="7">
    <source>
        <dbReference type="Proteomes" id="UP000094336"/>
    </source>
</evidence>
<proteinExistence type="predicted"/>
<keyword evidence="7" id="KW-1185">Reference proteome</keyword>
<dbReference type="GeneID" id="30147972"/>
<evidence type="ECO:0000256" key="1">
    <source>
        <dbReference type="ARBA" id="ARBA00022448"/>
    </source>
</evidence>
<evidence type="ECO:0000259" key="4">
    <source>
        <dbReference type="Pfam" id="PF16206"/>
    </source>
</evidence>
<accession>A0A1E3QI15</accession>
<protein>
    <recommendedName>
        <fullName evidence="8">Endosomal peripheral membrane protein</fullName>
    </recommendedName>
</protein>
<keyword evidence="1" id="KW-0813">Transport</keyword>
<dbReference type="OrthoDB" id="294853at2759"/>
<dbReference type="InterPro" id="IPR032817">
    <property type="entry name" value="Mon2_C"/>
</dbReference>
<feature type="domain" description="Mon2 C-terminal" evidence="4">
    <location>
        <begin position="953"/>
        <end position="1109"/>
    </location>
</feature>
<keyword evidence="2" id="KW-0653">Protein transport</keyword>
<dbReference type="SUPFAM" id="SSF48371">
    <property type="entry name" value="ARM repeat"/>
    <property type="match status" value="1"/>
</dbReference>
<dbReference type="InterPro" id="IPR032629">
    <property type="entry name" value="DCB_dom"/>
</dbReference>
<dbReference type="InterPro" id="IPR032691">
    <property type="entry name" value="Mon2/Sec7/BIG1-like_HUS"/>
</dbReference>
<evidence type="ECO:0000259" key="5">
    <source>
        <dbReference type="Pfam" id="PF16213"/>
    </source>
</evidence>
<feature type="domain" description="Mon2/Sec7/BIG1-like HUS" evidence="3">
    <location>
        <begin position="207"/>
        <end position="362"/>
    </location>
</feature>
<gene>
    <name evidence="6" type="ORF">BABINDRAFT_163819</name>
</gene>
<feature type="domain" description="Mon2/Sec7/BIG1-like dimerisation and cyclophilin-binding" evidence="5">
    <location>
        <begin position="4"/>
        <end position="181"/>
    </location>
</feature>
<evidence type="ECO:0008006" key="8">
    <source>
        <dbReference type="Google" id="ProtNLM"/>
    </source>
</evidence>
<dbReference type="RefSeq" id="XP_018982412.1">
    <property type="nucleotide sequence ID" value="XM_019130119.1"/>
</dbReference>
<dbReference type="Pfam" id="PF12783">
    <property type="entry name" value="Sec7-like_HUS"/>
    <property type="match status" value="1"/>
</dbReference>
<dbReference type="GO" id="GO:0015031">
    <property type="term" value="P:protein transport"/>
    <property type="evidence" value="ECO:0007669"/>
    <property type="project" value="UniProtKB-KW"/>
</dbReference>
<dbReference type="Proteomes" id="UP000094336">
    <property type="component" value="Unassembled WGS sequence"/>
</dbReference>
<evidence type="ECO:0000313" key="6">
    <source>
        <dbReference type="EMBL" id="ODQ77084.1"/>
    </source>
</evidence>
<sequence>MTTINQLTSELTNLISESRRRNPEIKQASEKSLSLLKTYHGSTPQAEAEFLATAVAHSAEFITPFVASCHTRNTKYSAIAVQCLNRLVSAKGLPVERLGEVLDALIEATHLAIEIQLKILQSLPSLFQNYSNEIKDQLVAKILQLCAILQSSNKVPVVASTAGATFLQLVIMVFEKVKLEDTSISESEKCYAVQFDSDESISVGPKAYDAYRVLLDLVHLLDKTRKPVFLQFPIQASENFRFELIENILINQSQLFLKHKELAHVLRIEIVPLLLRVFSSSKNFGVVVRISRVLLLLLKTLLTLLTVECEIVLSLLVFALTKESASPEWKKILSLEVFHGIMLNFDFIKGIFEKYDNKTHEADAGEGITLPKKIWSDYFSAVDTYVHSHRELLHVRTVLQPSSDAFDETGPNTLGKTIRPNGAQGTNHGTDAGISIQASTVKVAYLDLLDKSDPPPTTPPTYALYLILVSLNAFLEGTMNHVHELSARYPKAGHSLVFDFSQATLDEKLRLDVTCVSHLLKHNHEKVISMYLVFMYSTLDNVLFRSLVRSMQKLCHSSGLLDLESPRNSLLELLAKATINNEIAEGGPTDSGYSISSIVGTISSTIANTYLTHDLHVPYYHSRELHTRNVTCFKALVNLAISLGPKLQSQWKTILITLQWTDYYIQGISTDDASPSFAKGELTSSNNALPPPPKLNKTEIMAMQKIVSLLHDSFREYDNVAFFDLAKAICELSDVVLQSGRFSSPTDDTTGKNPFSDGRLDPCVYNRKYYINQLRDISESKKFLIESDKNWNFIVNYFIKLGTDRRLSDDIRILVVNSFDAVLNHITEEGFTVDHSNDGDGPNVIAETERKSLTPLMGFIEQLLAMDIPEELLVLNTEVEIILNVLNTLQSLLDRHGIFYKNSWDVVFKILNSPFKFSRFSEDDAIADATLKEKIRLLIVSAFDTMKLIMDEFLFSLSSYQVKILIDCLYNFSEQQFELNISFSSISYFWSISDYLRGVVTKLKSYSTVELRKKLEEAIKKDKDLTDVVTNSDNPNTLYSALWVYLLYILAQISVDNRSQVRNGSIQTFFRIIDSHGKYFPSWKVIYDTVLPRIFQLEIQIEALKSPPKPEQLESLDLVLQGYISMLTVYLSVFVQEGVYLEYWGGLLDYLEKLVLTNWIESNIVIFDGFNKILECFGVTPHPETSGLEKRFFQFWSQFSVSYNNILNKSYQVLLVAFMKSFAPLHEISEAYLTAEEIGNVLGVFNSCARYPILPDMVSDSTRCTELQSLVMANIRLLVSDDVIAQSLVIQQLGTLIVLPLSTRARIVKKLGDKASSFNRIPTFAAISHQSVNMLKEQLSKDLPMKTLVLDGCVSKLFKLLIEPARIQAKGALTDNDLWEECVTMVIELSAKIVSTFREDDTVNSIPLDLKHELWTIIMETLMLCVSAPGEGSSNDEFIIESYTQLRNLVIINSELQSIPDESLTNVVHLIWETSFFYSMNEVESQIYGSETTLIEGNTHTLVTFDFENNYGSTSPLKLFPNIALRRACLEDLTNFTSGTDDISKVANISLPYFFNRAGFALRRFVSDELLLNRLPLPKIQQVEFLSILHGLKVVLQTSPRNSRVAKDFMVLSPILLKCLPYAGRIPGGLKELEGLFKEII</sequence>
<evidence type="ECO:0000259" key="3">
    <source>
        <dbReference type="Pfam" id="PF12783"/>
    </source>
</evidence>
<dbReference type="GO" id="GO:0005794">
    <property type="term" value="C:Golgi apparatus"/>
    <property type="evidence" value="ECO:0007669"/>
    <property type="project" value="UniProtKB-ARBA"/>
</dbReference>
<reference evidence="7" key="1">
    <citation type="submission" date="2016-05" db="EMBL/GenBank/DDBJ databases">
        <title>Comparative genomics of biotechnologically important yeasts.</title>
        <authorList>
            <consortium name="DOE Joint Genome Institute"/>
            <person name="Riley R."/>
            <person name="Haridas S."/>
            <person name="Wolfe K.H."/>
            <person name="Lopes M.R."/>
            <person name="Hittinger C.T."/>
            <person name="Goker M."/>
            <person name="Salamov A."/>
            <person name="Wisecaver J."/>
            <person name="Long T.M."/>
            <person name="Aerts A.L."/>
            <person name="Barry K."/>
            <person name="Choi C."/>
            <person name="Clum A."/>
            <person name="Coughlan A.Y."/>
            <person name="Deshpande S."/>
            <person name="Douglass A.P."/>
            <person name="Hanson S.J."/>
            <person name="Klenk H.-P."/>
            <person name="Labutti K."/>
            <person name="Lapidus A."/>
            <person name="Lindquist E."/>
            <person name="Lipzen A."/>
            <person name="Meier-Kolthoff J.P."/>
            <person name="Ohm R.A."/>
            <person name="Otillar R.P."/>
            <person name="Pangilinan J."/>
            <person name="Peng Y."/>
            <person name="Rokas A."/>
            <person name="Rosa C.A."/>
            <person name="Scheuner C."/>
            <person name="Sibirny A.A."/>
            <person name="Slot J.C."/>
            <person name="Stielow J.B."/>
            <person name="Sun H."/>
            <person name="Kurtzman C.P."/>
            <person name="Blackwell M."/>
            <person name="Grigoriev I.V."/>
            <person name="Jeffries T.W."/>
        </authorList>
    </citation>
    <scope>NUCLEOTIDE SEQUENCE [LARGE SCALE GENOMIC DNA]</scope>
    <source>
        <strain evidence="7">NRRL Y-12698</strain>
    </source>
</reference>
<dbReference type="STRING" id="984486.A0A1E3QI15"/>
<organism evidence="6 7">
    <name type="scientific">Babjeviella inositovora NRRL Y-12698</name>
    <dbReference type="NCBI Taxonomy" id="984486"/>
    <lineage>
        <taxon>Eukaryota</taxon>
        <taxon>Fungi</taxon>
        <taxon>Dikarya</taxon>
        <taxon>Ascomycota</taxon>
        <taxon>Saccharomycotina</taxon>
        <taxon>Pichiomycetes</taxon>
        <taxon>Serinales incertae sedis</taxon>
        <taxon>Babjeviella</taxon>
    </lineage>
</organism>
<name>A0A1E3QI15_9ASCO</name>
<dbReference type="Pfam" id="PF16206">
    <property type="entry name" value="Mon2_C"/>
    <property type="match status" value="1"/>
</dbReference>
<dbReference type="InterPro" id="IPR016024">
    <property type="entry name" value="ARM-type_fold"/>
</dbReference>
<dbReference type="EMBL" id="KV454443">
    <property type="protein sequence ID" value="ODQ77084.1"/>
    <property type="molecule type" value="Genomic_DNA"/>
</dbReference>
<dbReference type="Pfam" id="PF16213">
    <property type="entry name" value="DCB"/>
    <property type="match status" value="1"/>
</dbReference>